<keyword evidence="3" id="KW-1185">Reference proteome</keyword>
<name>A0ABZ1TYA0_9ACTN</name>
<dbReference type="Gene3D" id="1.25.10.10">
    <property type="entry name" value="Leucine-rich Repeat Variant"/>
    <property type="match status" value="1"/>
</dbReference>
<dbReference type="InterPro" id="IPR016024">
    <property type="entry name" value="ARM-type_fold"/>
</dbReference>
<gene>
    <name evidence="2" type="ORF">OHA16_11795</name>
</gene>
<dbReference type="SUPFAM" id="SSF48371">
    <property type="entry name" value="ARM repeat"/>
    <property type="match status" value="1"/>
</dbReference>
<protein>
    <recommendedName>
        <fullName evidence="4">Leucine rich repeat (LRR) protein</fullName>
    </recommendedName>
</protein>
<dbReference type="Proteomes" id="UP001432222">
    <property type="component" value="Chromosome"/>
</dbReference>
<proteinExistence type="predicted"/>
<dbReference type="InterPro" id="IPR011989">
    <property type="entry name" value="ARM-like"/>
</dbReference>
<feature type="compositionally biased region" description="Low complexity" evidence="1">
    <location>
        <begin position="120"/>
        <end position="133"/>
    </location>
</feature>
<accession>A0ABZ1TYA0</accession>
<reference evidence="2" key="1">
    <citation type="submission" date="2022-10" db="EMBL/GenBank/DDBJ databases">
        <title>The complete genomes of actinobacterial strains from the NBC collection.</title>
        <authorList>
            <person name="Joergensen T.S."/>
            <person name="Alvarez Arevalo M."/>
            <person name="Sterndorff E.B."/>
            <person name="Faurdal D."/>
            <person name="Vuksanovic O."/>
            <person name="Mourched A.-S."/>
            <person name="Charusanti P."/>
            <person name="Shaw S."/>
            <person name="Blin K."/>
            <person name="Weber T."/>
        </authorList>
    </citation>
    <scope>NUCLEOTIDE SEQUENCE</scope>
    <source>
        <strain evidence="2">NBC_00222</strain>
    </source>
</reference>
<dbReference type="EMBL" id="CP108110">
    <property type="protein sequence ID" value="WUQ83586.1"/>
    <property type="molecule type" value="Genomic_DNA"/>
</dbReference>
<dbReference type="RefSeq" id="WP_328954604.1">
    <property type="nucleotide sequence ID" value="NZ_CP108110.1"/>
</dbReference>
<organism evidence="2 3">
    <name type="scientific">Kitasatospora purpeofusca</name>
    <dbReference type="NCBI Taxonomy" id="67352"/>
    <lineage>
        <taxon>Bacteria</taxon>
        <taxon>Bacillati</taxon>
        <taxon>Actinomycetota</taxon>
        <taxon>Actinomycetes</taxon>
        <taxon>Kitasatosporales</taxon>
        <taxon>Streptomycetaceae</taxon>
        <taxon>Kitasatospora</taxon>
    </lineage>
</organism>
<feature type="region of interest" description="Disordered" evidence="1">
    <location>
        <begin position="114"/>
        <end position="142"/>
    </location>
</feature>
<evidence type="ECO:0000256" key="1">
    <source>
        <dbReference type="SAM" id="MobiDB-lite"/>
    </source>
</evidence>
<evidence type="ECO:0000313" key="3">
    <source>
        <dbReference type="Proteomes" id="UP001432222"/>
    </source>
</evidence>
<sequence length="374" mass="40282">MDHQQDPWAALLHPPVPSARLGQEWLGGIGLNPAAPEGVLLALLDVGHADFLLRSNLPPAVLDAAVASPHRRVWGRAADSGRLSAAQWERLLTARAGQPEHALLTELATDAAAHRERAAGRAPGQRRGVAPAPEADARPPGTPEEIAELADAVPDIDPRDRTYALWWVAALFDDPDAMRQLAGSPRLWIRRSVARAPRLPADVVELLARDEDFAVRLFLTESCDDAPSWLLFDLWADGWDGSFSFPGRPRNHPNFPRADLLRFADDPHPRLRLLALDDPAATAALAEQFAHDPDPEVRSRAAEDPRLAPATAAALTTDQSADVRHHAHRHPALPPALLVALLQDPATAGNAAANPAVPAAVLHRMIAAAAERAE</sequence>
<evidence type="ECO:0000313" key="2">
    <source>
        <dbReference type="EMBL" id="WUQ83586.1"/>
    </source>
</evidence>
<evidence type="ECO:0008006" key="4">
    <source>
        <dbReference type="Google" id="ProtNLM"/>
    </source>
</evidence>